<keyword evidence="3" id="KW-1003">Cell membrane</keyword>
<keyword evidence="7 8" id="KW-0472">Membrane</keyword>
<dbReference type="GO" id="GO:0030001">
    <property type="term" value="P:metal ion transport"/>
    <property type="evidence" value="ECO:0007669"/>
    <property type="project" value="UniProtKB-ARBA"/>
</dbReference>
<evidence type="ECO:0000256" key="4">
    <source>
        <dbReference type="ARBA" id="ARBA00022692"/>
    </source>
</evidence>
<feature type="transmembrane region" description="Helical" evidence="8">
    <location>
        <begin position="300"/>
        <end position="331"/>
    </location>
</feature>
<dbReference type="PATRIC" id="fig|1341157.4.peg.2097"/>
<comment type="caution">
    <text evidence="9">The sequence shown here is derived from an EMBL/GenBank/DDBJ whole genome shotgun (WGS) entry which is preliminary data.</text>
</comment>
<feature type="transmembrane region" description="Helical" evidence="8">
    <location>
        <begin position="75"/>
        <end position="99"/>
    </location>
</feature>
<feature type="transmembrane region" description="Helical" evidence="8">
    <location>
        <begin position="237"/>
        <end position="255"/>
    </location>
</feature>
<keyword evidence="5 8" id="KW-1133">Transmembrane helix</keyword>
<evidence type="ECO:0000313" key="10">
    <source>
        <dbReference type="Proteomes" id="UP000019365"/>
    </source>
</evidence>
<dbReference type="PANTHER" id="PTHR32024:SF1">
    <property type="entry name" value="KTR SYSTEM POTASSIUM UPTAKE PROTEIN B"/>
    <property type="match status" value="1"/>
</dbReference>
<sequence>MKKDKVKKSSHNHNSFRVISIGFMILILTGALLLMLPISSQSRTVTPFKDTLFTAISASCVTGLVVKDTATHWSLFGQAIILTLIQIGGMGVITIGLMITRLSGKKIGLGFRGMMQDSISAPQVGGILTLTKFILKMTALFELTGAALLYPVFCHDFGAVKGIWYSLFHSVSAFCNAGFDLMGVKEPFSSLTSYGGNIYVNTVIMLLIIIGGIGFLTWDDVIQHRHHLKKYRLQSKVVLFTTAVLLLLPAIFFFFSEYSDEPLKERILHSSFQSVTARTAGFNTADFSVMRETSAMLMTVLMLIGGCSGSTAGGMKTSTVAVLFLSALSVFRRKNDVECFNRRISTDTIRTAGAILFMYISLFLSTGIAVSLIESLPLTSCLFETGSALGTAGLTLGITTSLSLPSHIILMILMFAGRVGGLTLIYAAFASNNDVSRLPQEKVTVG</sequence>
<dbReference type="GO" id="GO:0005886">
    <property type="term" value="C:plasma membrane"/>
    <property type="evidence" value="ECO:0007669"/>
    <property type="project" value="UniProtKB-SubCell"/>
</dbReference>
<dbReference type="EMBL" id="ATAX01000026">
    <property type="protein sequence ID" value="EWM53321.1"/>
    <property type="molecule type" value="Genomic_DNA"/>
</dbReference>
<comment type="subcellular location">
    <subcellularLocation>
        <location evidence="1">Cell membrane</location>
        <topology evidence="1">Multi-pass membrane protein</topology>
    </subcellularLocation>
</comment>
<dbReference type="OrthoDB" id="9810952at2"/>
<evidence type="ECO:0000256" key="7">
    <source>
        <dbReference type="ARBA" id="ARBA00023136"/>
    </source>
</evidence>
<dbReference type="GO" id="GO:0008324">
    <property type="term" value="F:monoatomic cation transmembrane transporter activity"/>
    <property type="evidence" value="ECO:0007669"/>
    <property type="project" value="InterPro"/>
</dbReference>
<organism evidence="9 10">
    <name type="scientific">Ruminococcus flavefaciens 007c</name>
    <dbReference type="NCBI Taxonomy" id="1341157"/>
    <lineage>
        <taxon>Bacteria</taxon>
        <taxon>Bacillati</taxon>
        <taxon>Bacillota</taxon>
        <taxon>Clostridia</taxon>
        <taxon>Eubacteriales</taxon>
        <taxon>Oscillospiraceae</taxon>
        <taxon>Ruminococcus</taxon>
    </lineage>
</organism>
<dbReference type="PANTHER" id="PTHR32024">
    <property type="entry name" value="TRK SYSTEM POTASSIUM UPTAKE PROTEIN TRKG-RELATED"/>
    <property type="match status" value="1"/>
</dbReference>
<evidence type="ECO:0000256" key="1">
    <source>
        <dbReference type="ARBA" id="ARBA00004651"/>
    </source>
</evidence>
<evidence type="ECO:0000256" key="3">
    <source>
        <dbReference type="ARBA" id="ARBA00022475"/>
    </source>
</evidence>
<feature type="transmembrane region" description="Helical" evidence="8">
    <location>
        <begin position="21"/>
        <end position="39"/>
    </location>
</feature>
<feature type="transmembrane region" description="Helical" evidence="8">
    <location>
        <begin position="408"/>
        <end position="429"/>
    </location>
</feature>
<evidence type="ECO:0000256" key="6">
    <source>
        <dbReference type="ARBA" id="ARBA00023065"/>
    </source>
</evidence>
<dbReference type="Pfam" id="PF02386">
    <property type="entry name" value="TrkH"/>
    <property type="match status" value="1"/>
</dbReference>
<evidence type="ECO:0000256" key="5">
    <source>
        <dbReference type="ARBA" id="ARBA00022989"/>
    </source>
</evidence>
<accession>W7UDV0</accession>
<dbReference type="AlphaFoldDB" id="W7UDV0"/>
<dbReference type="RefSeq" id="WP_019680286.1">
    <property type="nucleotide sequence ID" value="NZ_ATAX01000026.1"/>
</dbReference>
<gene>
    <name evidence="9" type="ORF">RF007C_10135</name>
</gene>
<feature type="transmembrane region" description="Helical" evidence="8">
    <location>
        <begin position="352"/>
        <end position="373"/>
    </location>
</feature>
<proteinExistence type="predicted"/>
<keyword evidence="4 8" id="KW-0812">Transmembrane</keyword>
<keyword evidence="10" id="KW-1185">Reference proteome</keyword>
<dbReference type="InterPro" id="IPR003445">
    <property type="entry name" value="Cat_transpt"/>
</dbReference>
<dbReference type="eggNOG" id="COG0168">
    <property type="taxonomic scope" value="Bacteria"/>
</dbReference>
<keyword evidence="6" id="KW-0406">Ion transport</keyword>
<dbReference type="Proteomes" id="UP000019365">
    <property type="component" value="Unassembled WGS sequence"/>
</dbReference>
<reference evidence="9 10" key="1">
    <citation type="journal article" date="2014" name="PLoS ONE">
        <title>Rumen cellulosomics: divergent fiber-degrading strategies revealed by comparative genome-wide analysis of six ruminococcal strains.</title>
        <authorList>
            <person name="Dassa B."/>
            <person name="Borovok I."/>
            <person name="Ruimy-Israeli V."/>
            <person name="Lamed R."/>
            <person name="Flint H.J."/>
            <person name="Duncan S.H."/>
            <person name="Henrissat B."/>
            <person name="Coutinho P."/>
            <person name="Morrison M."/>
            <person name="Mosoni P."/>
            <person name="Yeoman C.J."/>
            <person name="White B.A."/>
            <person name="Bayer E.A."/>
        </authorList>
    </citation>
    <scope>NUCLEOTIDE SEQUENCE [LARGE SCALE GENOMIC DNA]</scope>
    <source>
        <strain evidence="9 10">007c</strain>
    </source>
</reference>
<evidence type="ECO:0000256" key="2">
    <source>
        <dbReference type="ARBA" id="ARBA00022448"/>
    </source>
</evidence>
<keyword evidence="2" id="KW-0813">Transport</keyword>
<protein>
    <submittedName>
        <fullName evidence="9">Uncharacterized protein</fullName>
    </submittedName>
</protein>
<feature type="transmembrane region" description="Helical" evidence="8">
    <location>
        <begin position="198"/>
        <end position="216"/>
    </location>
</feature>
<evidence type="ECO:0000313" key="9">
    <source>
        <dbReference type="EMBL" id="EWM53321.1"/>
    </source>
</evidence>
<name>W7UDV0_RUMFL</name>
<evidence type="ECO:0000256" key="8">
    <source>
        <dbReference type="SAM" id="Phobius"/>
    </source>
</evidence>